<reference evidence="1" key="1">
    <citation type="submission" date="2021-01" db="EMBL/GenBank/DDBJ databases">
        <title>Whole genome shotgun sequence of Rugosimonospora africana NBRC 104875.</title>
        <authorList>
            <person name="Komaki H."/>
            <person name="Tamura T."/>
        </authorList>
    </citation>
    <scope>NUCLEOTIDE SEQUENCE</scope>
    <source>
        <strain evidence="1">NBRC 104875</strain>
    </source>
</reference>
<accession>A0A8J3QPG6</accession>
<evidence type="ECO:0000313" key="1">
    <source>
        <dbReference type="EMBL" id="GIH12756.1"/>
    </source>
</evidence>
<dbReference type="AlphaFoldDB" id="A0A8J3QPG6"/>
<name>A0A8J3QPG6_9ACTN</name>
<proteinExistence type="predicted"/>
<keyword evidence="2" id="KW-1185">Reference proteome</keyword>
<gene>
    <name evidence="1" type="ORF">Raf01_09280</name>
</gene>
<evidence type="ECO:0000313" key="2">
    <source>
        <dbReference type="Proteomes" id="UP000642748"/>
    </source>
</evidence>
<organism evidence="1 2">
    <name type="scientific">Rugosimonospora africana</name>
    <dbReference type="NCBI Taxonomy" id="556532"/>
    <lineage>
        <taxon>Bacteria</taxon>
        <taxon>Bacillati</taxon>
        <taxon>Actinomycetota</taxon>
        <taxon>Actinomycetes</taxon>
        <taxon>Micromonosporales</taxon>
        <taxon>Micromonosporaceae</taxon>
        <taxon>Rugosimonospora</taxon>
    </lineage>
</organism>
<dbReference type="Proteomes" id="UP000642748">
    <property type="component" value="Unassembled WGS sequence"/>
</dbReference>
<sequence length="71" mass="7804">MRRQPRVGVAYAPESSTHLPRGSGLFNGEHGFAFAAAGAVFYRTKGHRYKWPNGDCGKMGWPIAPESLKRA</sequence>
<protein>
    <submittedName>
        <fullName evidence="1">Uncharacterized protein</fullName>
    </submittedName>
</protein>
<dbReference type="EMBL" id="BONZ01000009">
    <property type="protein sequence ID" value="GIH12756.1"/>
    <property type="molecule type" value="Genomic_DNA"/>
</dbReference>
<comment type="caution">
    <text evidence="1">The sequence shown here is derived from an EMBL/GenBank/DDBJ whole genome shotgun (WGS) entry which is preliminary data.</text>
</comment>